<feature type="transmembrane region" description="Helical" evidence="2">
    <location>
        <begin position="37"/>
        <end position="54"/>
    </location>
</feature>
<keyword evidence="2" id="KW-1133">Transmembrane helix</keyword>
<feature type="region of interest" description="Disordered" evidence="1">
    <location>
        <begin position="88"/>
        <end position="109"/>
    </location>
</feature>
<dbReference type="GeneID" id="104605685"/>
<evidence type="ECO:0000256" key="1">
    <source>
        <dbReference type="SAM" id="MobiDB-lite"/>
    </source>
</evidence>
<gene>
    <name evidence="4" type="primary">LOC104605685</name>
</gene>
<name>A0A1U8AR80_NELNU</name>
<dbReference type="OMA" id="FVEWNLK"/>
<dbReference type="OrthoDB" id="1939257at2759"/>
<protein>
    <submittedName>
        <fullName evidence="4">Uncharacterized protein LOC104605685</fullName>
    </submittedName>
</protein>
<evidence type="ECO:0000313" key="4">
    <source>
        <dbReference type="RefSeq" id="XP_010268837.1"/>
    </source>
</evidence>
<dbReference type="InParanoid" id="A0A1U8AR80"/>
<dbReference type="KEGG" id="nnu:104605685"/>
<dbReference type="FunCoup" id="A0A1U8AR80">
    <property type="interactions" value="164"/>
</dbReference>
<dbReference type="PANTHER" id="PTHR37746:SF1">
    <property type="entry name" value="TRANSMEMBRANE PROTEIN"/>
    <property type="match status" value="1"/>
</dbReference>
<proteinExistence type="predicted"/>
<accession>A0A1U8AR80</accession>
<dbReference type="eggNOG" id="ENOG502RZ8F">
    <property type="taxonomic scope" value="Eukaryota"/>
</dbReference>
<feature type="region of interest" description="Disordered" evidence="1">
    <location>
        <begin position="189"/>
        <end position="208"/>
    </location>
</feature>
<evidence type="ECO:0000313" key="3">
    <source>
        <dbReference type="Proteomes" id="UP000189703"/>
    </source>
</evidence>
<organism evidence="3 4">
    <name type="scientific">Nelumbo nucifera</name>
    <name type="common">Sacred lotus</name>
    <dbReference type="NCBI Taxonomy" id="4432"/>
    <lineage>
        <taxon>Eukaryota</taxon>
        <taxon>Viridiplantae</taxon>
        <taxon>Streptophyta</taxon>
        <taxon>Embryophyta</taxon>
        <taxon>Tracheophyta</taxon>
        <taxon>Spermatophyta</taxon>
        <taxon>Magnoliopsida</taxon>
        <taxon>Proteales</taxon>
        <taxon>Nelumbonaceae</taxon>
        <taxon>Nelumbo</taxon>
    </lineage>
</organism>
<keyword evidence="3" id="KW-1185">Reference proteome</keyword>
<keyword evidence="2" id="KW-0812">Transmembrane</keyword>
<sequence length="270" mass="30667">MEKKLFKMSSFSTKILIEAIGFFEETLSLFSSLASDPLFSIFVALYSLILLYFPRIFLDLVFSPVLISTAVLLSTLLRLGAIQRNEQGNTNSTSTVEKENTVSTEPDEIDSTVEDDNWVACETNVEPETGLSFVPYPVFSTSFVEWNLKAPLEVIYEEYEGEKEDDSNEKQETPRVGIERMLSLSLCFPETDTDSSSDGEFPEIEGWDSPENMCFRWDEEDREELIEIPLDGKRSPSFHFEEDNLIEIDISPFGAPNDNSDFFPASVRFS</sequence>
<dbReference type="AlphaFoldDB" id="A0A1U8AR80"/>
<reference evidence="4" key="1">
    <citation type="submission" date="2025-08" db="UniProtKB">
        <authorList>
            <consortium name="RefSeq"/>
        </authorList>
    </citation>
    <scope>IDENTIFICATION</scope>
</reference>
<dbReference type="Proteomes" id="UP000189703">
    <property type="component" value="Unplaced"/>
</dbReference>
<keyword evidence="2" id="KW-0472">Membrane</keyword>
<evidence type="ECO:0000256" key="2">
    <source>
        <dbReference type="SAM" id="Phobius"/>
    </source>
</evidence>
<feature type="transmembrane region" description="Helical" evidence="2">
    <location>
        <begin position="60"/>
        <end position="79"/>
    </location>
</feature>
<feature type="compositionally biased region" description="Acidic residues" evidence="1">
    <location>
        <begin position="191"/>
        <end position="208"/>
    </location>
</feature>
<dbReference type="RefSeq" id="XP_010268837.1">
    <property type="nucleotide sequence ID" value="XM_010270535.2"/>
</dbReference>
<dbReference type="PANTHER" id="PTHR37746">
    <property type="entry name" value="TRANSMEMBRANE PROTEIN"/>
    <property type="match status" value="1"/>
</dbReference>